<evidence type="ECO:0000313" key="1">
    <source>
        <dbReference type="EMBL" id="MEL5995106.1"/>
    </source>
</evidence>
<sequence length="139" mass="14800">MALDYSSLTDRALCDAATAEVEFELKTFTTRDAVGELADDRATRAKSDTTSQLAKVNAKIASADAVLAAPGIDAELLETTTDERAALVVQQTRLTKRNRLSSGLTRFLADVDAEQVSTQIATLNTVKAGIATHRATLTT</sequence>
<reference evidence="1 2" key="1">
    <citation type="journal article" date="2018" name="Arch. Microbiol.">
        <title>Hymenobacter segetis sp. nov., isolated from soil.</title>
        <authorList>
            <person name="Ten L.N."/>
            <person name="Lim S.J."/>
            <person name="Kim B.O."/>
            <person name="Kang I.K."/>
            <person name="Jung H.Y."/>
        </authorList>
    </citation>
    <scope>NUCLEOTIDE SEQUENCE [LARGE SCALE GENOMIC DNA]</scope>
    <source>
        <strain evidence="1 2">S7-3-11</strain>
    </source>
</reference>
<dbReference type="EMBL" id="JBCEVZ010000029">
    <property type="protein sequence ID" value="MEL5995106.1"/>
    <property type="molecule type" value="Genomic_DNA"/>
</dbReference>
<organism evidence="1 2">
    <name type="scientific">Hymenobacter segetis</name>
    <dbReference type="NCBI Taxonomy" id="2025509"/>
    <lineage>
        <taxon>Bacteria</taxon>
        <taxon>Pseudomonadati</taxon>
        <taxon>Bacteroidota</taxon>
        <taxon>Cytophagia</taxon>
        <taxon>Cytophagales</taxon>
        <taxon>Hymenobacteraceae</taxon>
        <taxon>Hymenobacter</taxon>
    </lineage>
</organism>
<gene>
    <name evidence="1" type="ORF">AAFH49_12885</name>
</gene>
<keyword evidence="2" id="KW-1185">Reference proteome</keyword>
<proteinExistence type="predicted"/>
<accession>A0ABU9LYG7</accession>
<evidence type="ECO:0000313" key="2">
    <source>
        <dbReference type="Proteomes" id="UP001479606"/>
    </source>
</evidence>
<comment type="caution">
    <text evidence="1">The sequence shown here is derived from an EMBL/GenBank/DDBJ whole genome shotgun (WGS) entry which is preliminary data.</text>
</comment>
<name>A0ABU9LYG7_9BACT</name>
<dbReference type="Proteomes" id="UP001479606">
    <property type="component" value="Unassembled WGS sequence"/>
</dbReference>
<dbReference type="RefSeq" id="WP_342298670.1">
    <property type="nucleotide sequence ID" value="NZ_JBCEVZ010000029.1"/>
</dbReference>
<protein>
    <submittedName>
        <fullName evidence="1">Uncharacterized protein</fullName>
    </submittedName>
</protein>